<sequence>MSINLTTRPVVGLFTFSGLRPAPQTHAALPMWAALVVAVASGPVMDAGFPDKGLWPLTFVGVGLVLLCLIGRRNASALLVAFVASLSFYLTQISWASLFLGLLPMVALSVLESLFAALGGLAITLAYRWMPRAFPGVLARIALLPIAIAGLWTAREAWAAVWPYGGFSWGRAAMSQADSPFSPLFGWLGMSGVSFVMVLLVAVTVECVRVLGAPRLARAAVPVGLAAVLLAIPAVQVPTEGSLRVAAVQGAGKAGYFDGSTANELLQAQLDATVPLFGEPVDVVLWPEGTTYADPLTDDYTGQVFDFVSEKMDAPLIAQGITTSDDRFYNTVMLWKSGEGALDLYNKKHPVPFGEYVPDRAFWRPFAPDLIDLIGRDYTPGTTDMVMDVNGVTVGVNICFDIVDDQLLTDSVEEGAQVIFASSNNADFGMTDESAQQLAIARIRAMELGRSVVNISTVGLSAVIAPDGSIVQQLPWYEPGSMIQDVRLSTAVTPAVTFGRELEWFVSALGLASIVIAGFTVRRRRA</sequence>
<feature type="transmembrane region" description="Helical" evidence="8">
    <location>
        <begin position="54"/>
        <end position="71"/>
    </location>
</feature>
<dbReference type="Gene3D" id="3.60.110.10">
    <property type="entry name" value="Carbon-nitrogen hydrolase"/>
    <property type="match status" value="1"/>
</dbReference>
<feature type="transmembrane region" description="Helical" evidence="8">
    <location>
        <begin position="184"/>
        <end position="204"/>
    </location>
</feature>
<comment type="subcellular location">
    <subcellularLocation>
        <location evidence="1 8">Cell membrane</location>
        <topology evidence="1 8">Multi-pass membrane protein</topology>
    </subcellularLocation>
</comment>
<keyword evidence="11" id="KW-1185">Reference proteome</keyword>
<dbReference type="PANTHER" id="PTHR38686">
    <property type="entry name" value="APOLIPOPROTEIN N-ACYLTRANSFERASE"/>
    <property type="match status" value="1"/>
</dbReference>
<dbReference type="Pfam" id="PF00795">
    <property type="entry name" value="CN_hydrolase"/>
    <property type="match status" value="1"/>
</dbReference>
<dbReference type="Proteomes" id="UP000219440">
    <property type="component" value="Unassembled WGS sequence"/>
</dbReference>
<evidence type="ECO:0000256" key="8">
    <source>
        <dbReference type="HAMAP-Rule" id="MF_01148"/>
    </source>
</evidence>
<dbReference type="HAMAP" id="MF_01148">
    <property type="entry name" value="Lnt"/>
    <property type="match status" value="1"/>
</dbReference>
<dbReference type="GO" id="GO:0005886">
    <property type="term" value="C:plasma membrane"/>
    <property type="evidence" value="ECO:0007669"/>
    <property type="project" value="UniProtKB-SubCell"/>
</dbReference>
<dbReference type="InterPro" id="IPR045378">
    <property type="entry name" value="LNT_N"/>
</dbReference>
<comment type="catalytic activity">
    <reaction evidence="8">
        <text>N-terminal S-1,2-diacyl-sn-glyceryl-L-cysteinyl-[lipoprotein] + a glycerophospholipid = N-acyl-S-1,2-diacyl-sn-glyceryl-L-cysteinyl-[lipoprotein] + a 2-acyl-sn-glycero-3-phospholipid + H(+)</text>
        <dbReference type="Rhea" id="RHEA:48228"/>
        <dbReference type="Rhea" id="RHEA-COMP:14681"/>
        <dbReference type="Rhea" id="RHEA-COMP:14684"/>
        <dbReference type="ChEBI" id="CHEBI:15378"/>
        <dbReference type="ChEBI" id="CHEBI:136912"/>
        <dbReference type="ChEBI" id="CHEBI:140656"/>
        <dbReference type="ChEBI" id="CHEBI:140657"/>
        <dbReference type="ChEBI" id="CHEBI:140660"/>
        <dbReference type="EC" id="2.3.1.269"/>
    </reaction>
</comment>
<comment type="similarity">
    <text evidence="8">Belongs to the CN hydrolase family. Apolipoprotein N-acyltransferase subfamily.</text>
</comment>
<evidence type="ECO:0000256" key="3">
    <source>
        <dbReference type="ARBA" id="ARBA00022679"/>
    </source>
</evidence>
<feature type="domain" description="CN hydrolase" evidence="9">
    <location>
        <begin position="243"/>
        <end position="488"/>
    </location>
</feature>
<reference evidence="10 11" key="1">
    <citation type="submission" date="2017-09" db="EMBL/GenBank/DDBJ databases">
        <authorList>
            <person name="Ehlers B."/>
            <person name="Leendertz F.H."/>
        </authorList>
    </citation>
    <scope>NUCLEOTIDE SEQUENCE [LARGE SCALE GENOMIC DNA]</scope>
    <source>
        <strain evidence="10 11">CGMCC 1.05381</strain>
    </source>
</reference>
<evidence type="ECO:0000259" key="9">
    <source>
        <dbReference type="PROSITE" id="PS50263"/>
    </source>
</evidence>
<dbReference type="PANTHER" id="PTHR38686:SF1">
    <property type="entry name" value="APOLIPOPROTEIN N-ACYLTRANSFERASE"/>
    <property type="match status" value="1"/>
</dbReference>
<protein>
    <recommendedName>
        <fullName evidence="8">Apolipoprotein N-acyltransferase</fullName>
        <shortName evidence="8">ALP N-acyltransferase</shortName>
        <ecNumber evidence="8">2.3.1.269</ecNumber>
    </recommendedName>
</protein>
<feature type="transmembrane region" description="Helical" evidence="8">
    <location>
        <begin position="216"/>
        <end position="235"/>
    </location>
</feature>
<feature type="transmembrane region" description="Helical" evidence="8">
    <location>
        <begin position="78"/>
        <end position="100"/>
    </location>
</feature>
<feature type="transmembrane region" description="Helical" evidence="8">
    <location>
        <begin position="141"/>
        <end position="164"/>
    </location>
</feature>
<evidence type="ECO:0000256" key="2">
    <source>
        <dbReference type="ARBA" id="ARBA00022475"/>
    </source>
</evidence>
<evidence type="ECO:0000256" key="5">
    <source>
        <dbReference type="ARBA" id="ARBA00022989"/>
    </source>
</evidence>
<keyword evidence="6 8" id="KW-0472">Membrane</keyword>
<comment type="pathway">
    <text evidence="8">Protein modification; lipoprotein biosynthesis (N-acyl transfer).</text>
</comment>
<dbReference type="AlphaFoldDB" id="A0A2C8ZTU6"/>
<dbReference type="InterPro" id="IPR036526">
    <property type="entry name" value="C-N_Hydrolase_sf"/>
</dbReference>
<evidence type="ECO:0000256" key="1">
    <source>
        <dbReference type="ARBA" id="ARBA00004651"/>
    </source>
</evidence>
<keyword evidence="7 8" id="KW-0012">Acyltransferase</keyword>
<evidence type="ECO:0000256" key="7">
    <source>
        <dbReference type="ARBA" id="ARBA00023315"/>
    </source>
</evidence>
<evidence type="ECO:0000256" key="4">
    <source>
        <dbReference type="ARBA" id="ARBA00022692"/>
    </source>
</evidence>
<dbReference type="GO" id="GO:0042158">
    <property type="term" value="P:lipoprotein biosynthetic process"/>
    <property type="evidence" value="ECO:0007669"/>
    <property type="project" value="UniProtKB-UniRule"/>
</dbReference>
<evidence type="ECO:0000256" key="6">
    <source>
        <dbReference type="ARBA" id="ARBA00023136"/>
    </source>
</evidence>
<name>A0A2C8ZTU6_9MICO</name>
<evidence type="ECO:0000313" key="11">
    <source>
        <dbReference type="Proteomes" id="UP000219440"/>
    </source>
</evidence>
<evidence type="ECO:0000313" key="10">
    <source>
        <dbReference type="EMBL" id="SOE69017.1"/>
    </source>
</evidence>
<proteinExistence type="inferred from homology"/>
<dbReference type="SUPFAM" id="SSF56317">
    <property type="entry name" value="Carbon-nitrogen hydrolase"/>
    <property type="match status" value="1"/>
</dbReference>
<gene>
    <name evidence="8" type="primary">lnt</name>
    <name evidence="10" type="ORF">SAMN06296378_1888</name>
</gene>
<keyword evidence="10" id="KW-0449">Lipoprotein</keyword>
<dbReference type="UniPathway" id="UPA00666"/>
<dbReference type="NCBIfam" id="TIGR00546">
    <property type="entry name" value="lnt"/>
    <property type="match status" value="1"/>
</dbReference>
<dbReference type="EC" id="2.3.1.269" evidence="8"/>
<dbReference type="GO" id="GO:0016410">
    <property type="term" value="F:N-acyltransferase activity"/>
    <property type="evidence" value="ECO:0007669"/>
    <property type="project" value="UniProtKB-UniRule"/>
</dbReference>
<dbReference type="CDD" id="cd07571">
    <property type="entry name" value="ALP_N-acyl_transferase"/>
    <property type="match status" value="1"/>
</dbReference>
<dbReference type="EMBL" id="OCST01000004">
    <property type="protein sequence ID" value="SOE69017.1"/>
    <property type="molecule type" value="Genomic_DNA"/>
</dbReference>
<dbReference type="RefSeq" id="WP_229671421.1">
    <property type="nucleotide sequence ID" value="NZ_BMLC01000005.1"/>
</dbReference>
<dbReference type="InterPro" id="IPR004563">
    <property type="entry name" value="Apolipo_AcylTrfase"/>
</dbReference>
<keyword evidence="4 8" id="KW-0812">Transmembrane</keyword>
<keyword evidence="2 8" id="KW-1003">Cell membrane</keyword>
<organism evidence="10 11">
    <name type="scientific">Salinibacterium xinjiangense</name>
    <dbReference type="NCBI Taxonomy" id="386302"/>
    <lineage>
        <taxon>Bacteria</taxon>
        <taxon>Bacillati</taxon>
        <taxon>Actinomycetota</taxon>
        <taxon>Actinomycetes</taxon>
        <taxon>Micrococcales</taxon>
        <taxon>Microbacteriaceae</taxon>
        <taxon>Salinibacterium</taxon>
    </lineage>
</organism>
<feature type="transmembrane region" description="Helical" evidence="8">
    <location>
        <begin position="106"/>
        <end position="129"/>
    </location>
</feature>
<feature type="transmembrane region" description="Helical" evidence="8">
    <location>
        <begin position="504"/>
        <end position="521"/>
    </location>
</feature>
<comment type="function">
    <text evidence="8">Catalyzes the phospholipid dependent N-acylation of the N-terminal cysteine of apolipoprotein, the last step in lipoprotein maturation.</text>
</comment>
<dbReference type="PROSITE" id="PS50263">
    <property type="entry name" value="CN_HYDROLASE"/>
    <property type="match status" value="1"/>
</dbReference>
<keyword evidence="3 8" id="KW-0808">Transferase</keyword>
<keyword evidence="5 8" id="KW-1133">Transmembrane helix</keyword>
<dbReference type="InterPro" id="IPR003010">
    <property type="entry name" value="C-N_Hydrolase"/>
</dbReference>
<dbReference type="Pfam" id="PF20154">
    <property type="entry name" value="LNT_N"/>
    <property type="match status" value="1"/>
</dbReference>
<accession>A0A2C8ZTU6</accession>